<evidence type="ECO:0000256" key="1">
    <source>
        <dbReference type="SAM" id="Phobius"/>
    </source>
</evidence>
<accession>A0ABW0IBS4</accession>
<proteinExistence type="predicted"/>
<comment type="caution">
    <text evidence="2">The sequence shown here is derived from an EMBL/GenBank/DDBJ whole genome shotgun (WGS) entry which is preliminary data.</text>
</comment>
<evidence type="ECO:0000313" key="3">
    <source>
        <dbReference type="Proteomes" id="UP001596106"/>
    </source>
</evidence>
<protein>
    <recommendedName>
        <fullName evidence="4">YtxH domain-containing protein</fullName>
    </recommendedName>
</protein>
<gene>
    <name evidence="2" type="ORF">ACFPMF_15470</name>
</gene>
<feature type="transmembrane region" description="Helical" evidence="1">
    <location>
        <begin position="24"/>
        <end position="43"/>
    </location>
</feature>
<keyword evidence="3" id="KW-1185">Reference proteome</keyword>
<keyword evidence="1" id="KW-0472">Membrane</keyword>
<evidence type="ECO:0000313" key="2">
    <source>
        <dbReference type="EMBL" id="MFC5410721.1"/>
    </source>
</evidence>
<reference evidence="3" key="1">
    <citation type="journal article" date="2019" name="Int. J. Syst. Evol. Microbiol.">
        <title>The Global Catalogue of Microorganisms (GCM) 10K type strain sequencing project: providing services to taxonomists for standard genome sequencing and annotation.</title>
        <authorList>
            <consortium name="The Broad Institute Genomics Platform"/>
            <consortium name="The Broad Institute Genome Sequencing Center for Infectious Disease"/>
            <person name="Wu L."/>
            <person name="Ma J."/>
        </authorList>
    </citation>
    <scope>NUCLEOTIDE SEQUENCE [LARGE SCALE GENOMIC DNA]</scope>
    <source>
        <strain evidence="3">CCUG 55250</strain>
    </source>
</reference>
<evidence type="ECO:0008006" key="4">
    <source>
        <dbReference type="Google" id="ProtNLM"/>
    </source>
</evidence>
<dbReference type="EMBL" id="JBHSMA010000004">
    <property type="protein sequence ID" value="MFC5410721.1"/>
    <property type="molecule type" value="Genomic_DNA"/>
</dbReference>
<sequence>MKYLGKVILGIGNWISGLSNRSRAILVAGMLLLLLGGSVNKLIGALNRPREAQPQVSPDQIIKPMQQLFKQVSVPRSDLRIEKDLRRLDSLATEYRTKQQKTP</sequence>
<keyword evidence="1" id="KW-1133">Transmembrane helix</keyword>
<name>A0ABW0IBS4_9BACT</name>
<dbReference type="Proteomes" id="UP001596106">
    <property type="component" value="Unassembled WGS sequence"/>
</dbReference>
<keyword evidence="1" id="KW-0812">Transmembrane</keyword>
<organism evidence="2 3">
    <name type="scientific">Larkinella bovis</name>
    <dbReference type="NCBI Taxonomy" id="683041"/>
    <lineage>
        <taxon>Bacteria</taxon>
        <taxon>Pseudomonadati</taxon>
        <taxon>Bacteroidota</taxon>
        <taxon>Cytophagia</taxon>
        <taxon>Cytophagales</taxon>
        <taxon>Spirosomataceae</taxon>
        <taxon>Larkinella</taxon>
    </lineage>
</organism>